<dbReference type="EMBL" id="BART01025873">
    <property type="protein sequence ID" value="GAG90887.1"/>
    <property type="molecule type" value="Genomic_DNA"/>
</dbReference>
<gene>
    <name evidence="1" type="ORF">S01H4_46319</name>
</gene>
<dbReference type="AlphaFoldDB" id="X1CCF7"/>
<comment type="caution">
    <text evidence="1">The sequence shown here is derived from an EMBL/GenBank/DDBJ whole genome shotgun (WGS) entry which is preliminary data.</text>
</comment>
<organism evidence="1">
    <name type="scientific">marine sediment metagenome</name>
    <dbReference type="NCBI Taxonomy" id="412755"/>
    <lineage>
        <taxon>unclassified sequences</taxon>
        <taxon>metagenomes</taxon>
        <taxon>ecological metagenomes</taxon>
    </lineage>
</organism>
<accession>X1CCF7</accession>
<evidence type="ECO:0000313" key="1">
    <source>
        <dbReference type="EMBL" id="GAG90887.1"/>
    </source>
</evidence>
<reference evidence="1" key="1">
    <citation type="journal article" date="2014" name="Front. Microbiol.">
        <title>High frequency of phylogenetically diverse reductive dehalogenase-homologous genes in deep subseafloor sedimentary metagenomes.</title>
        <authorList>
            <person name="Kawai M."/>
            <person name="Futagami T."/>
            <person name="Toyoda A."/>
            <person name="Takaki Y."/>
            <person name="Nishi S."/>
            <person name="Hori S."/>
            <person name="Arai W."/>
            <person name="Tsubouchi T."/>
            <person name="Morono Y."/>
            <person name="Uchiyama I."/>
            <person name="Ito T."/>
            <person name="Fujiyama A."/>
            <person name="Inagaki F."/>
            <person name="Takami H."/>
        </authorList>
    </citation>
    <scope>NUCLEOTIDE SEQUENCE</scope>
    <source>
        <strain evidence="1">Expedition CK06-06</strain>
    </source>
</reference>
<proteinExistence type="predicted"/>
<name>X1CCF7_9ZZZZ</name>
<sequence length="57" mass="6647">MSGNTIKLLKYACRSVSFMSINDIDILKKQYRELNPNGREELKTKIRATRAKEMGRE</sequence>
<protein>
    <submittedName>
        <fullName evidence="1">Uncharacterized protein</fullName>
    </submittedName>
</protein>